<reference evidence="7" key="2">
    <citation type="submission" date="2017-06" db="EMBL/GenBank/DDBJ databases">
        <title>The pomegranate genome and the genomics of punicalagin biosynthesis.</title>
        <authorList>
            <person name="Xu C."/>
        </authorList>
    </citation>
    <scope>NUCLEOTIDE SEQUENCE [LARGE SCALE GENOMIC DNA]</scope>
    <source>
        <tissue evidence="7">Fresh leaf</tissue>
    </source>
</reference>
<dbReference type="SUPFAM" id="SSF101941">
    <property type="entry name" value="NAC domain"/>
    <property type="match status" value="1"/>
</dbReference>
<gene>
    <name evidence="10" type="primary">LOC116211984</name>
    <name evidence="7" type="ORF">CDL15_Pgr028221</name>
</gene>
<dbReference type="GeneID" id="116211984"/>
<dbReference type="GO" id="GO:0043565">
    <property type="term" value="F:sequence-specific DNA binding"/>
    <property type="evidence" value="ECO:0007669"/>
    <property type="project" value="UniProtKB-ARBA"/>
</dbReference>
<dbReference type="AlphaFoldDB" id="A0A218WVT7"/>
<dbReference type="SMR" id="A0A218WVT7"/>
<dbReference type="PANTHER" id="PTHR31744">
    <property type="entry name" value="PROTEIN CUP-SHAPED COTYLEDON 2-RELATED"/>
    <property type="match status" value="1"/>
</dbReference>
<dbReference type="Pfam" id="PF02365">
    <property type="entry name" value="NAM"/>
    <property type="match status" value="1"/>
</dbReference>
<dbReference type="OrthoDB" id="1921961at2759"/>
<feature type="domain" description="NAC" evidence="6">
    <location>
        <begin position="7"/>
        <end position="157"/>
    </location>
</feature>
<accession>A0A218WVT7</accession>
<dbReference type="RefSeq" id="XP_031402403.1">
    <property type="nucleotide sequence ID" value="XM_031546543.1"/>
</dbReference>
<keyword evidence="5" id="KW-0539">Nucleus</keyword>
<comment type="subcellular location">
    <subcellularLocation>
        <location evidence="1">Nucleus</location>
    </subcellularLocation>
</comment>
<evidence type="ECO:0000256" key="4">
    <source>
        <dbReference type="ARBA" id="ARBA00023163"/>
    </source>
</evidence>
<keyword evidence="2" id="KW-0805">Transcription regulation</keyword>
<evidence type="ECO:0000256" key="2">
    <source>
        <dbReference type="ARBA" id="ARBA00023015"/>
    </source>
</evidence>
<keyword evidence="3" id="KW-0238">DNA-binding</keyword>
<reference evidence="9" key="3">
    <citation type="journal article" date="2020" name="Plant Biotechnol. J.">
        <title>The pomegranate (Punica granatum L.) draft genome dissects genetic divergence between soft- and hard-seeded cultivars.</title>
        <authorList>
            <person name="Luo X."/>
            <person name="Li H."/>
            <person name="Wu Z."/>
            <person name="Yao W."/>
            <person name="Zhao P."/>
            <person name="Cao D."/>
            <person name="Yu H."/>
            <person name="Li K."/>
            <person name="Poudel K."/>
            <person name="Zhao D."/>
            <person name="Zhang F."/>
            <person name="Xia X."/>
            <person name="Chen L."/>
            <person name="Wang Q."/>
            <person name="Jing D."/>
            <person name="Cao S."/>
        </authorList>
    </citation>
    <scope>NUCLEOTIDE SEQUENCE [LARGE SCALE GENOMIC DNA]</scope>
</reference>
<evidence type="ECO:0000313" key="7">
    <source>
        <dbReference type="EMBL" id="OWM76351.1"/>
    </source>
</evidence>
<organism evidence="7 8">
    <name type="scientific">Punica granatum</name>
    <name type="common">Pomegranate</name>
    <dbReference type="NCBI Taxonomy" id="22663"/>
    <lineage>
        <taxon>Eukaryota</taxon>
        <taxon>Viridiplantae</taxon>
        <taxon>Streptophyta</taxon>
        <taxon>Embryophyta</taxon>
        <taxon>Tracheophyta</taxon>
        <taxon>Spermatophyta</taxon>
        <taxon>Magnoliopsida</taxon>
        <taxon>eudicotyledons</taxon>
        <taxon>Gunneridae</taxon>
        <taxon>Pentapetalae</taxon>
        <taxon>rosids</taxon>
        <taxon>malvids</taxon>
        <taxon>Myrtales</taxon>
        <taxon>Lythraceae</taxon>
        <taxon>Punica</taxon>
    </lineage>
</organism>
<proteinExistence type="predicted"/>
<keyword evidence="4" id="KW-0804">Transcription</keyword>
<evidence type="ECO:0000313" key="8">
    <source>
        <dbReference type="Proteomes" id="UP000197138"/>
    </source>
</evidence>
<evidence type="ECO:0000256" key="1">
    <source>
        <dbReference type="ARBA" id="ARBA00004123"/>
    </source>
</evidence>
<sequence length="292" mass="33882">MKSQIEMPPGFRFHPTDDELVNHYLIRKCASQSIAVPIIAEIDLYKFDPWQLPEMALYGEKEWYFFSPRDRKYPNGSRPNRAAGTGYWKATGADKSIGRPKPLGIKKALVFYAGKAPKGVKTNWIMHEYRLANVDRSAGKKNNLRLDDWVLCRIYNKKGRIEKYSDVDEKPRTAGELQEMQETEVKPDISMFGRNMTNEQFHYMDSSGSFPKLHTDSSCCSEHVLSPEFTCEKEVQSEPKWNELDGALDFQFDSLDKFLEDVPFEPQVYQFPAEQTQVSPLQDMFMYLQKPF</sequence>
<dbReference type="GO" id="GO:0006355">
    <property type="term" value="P:regulation of DNA-templated transcription"/>
    <property type="evidence" value="ECO:0007669"/>
    <property type="project" value="InterPro"/>
</dbReference>
<dbReference type="GO" id="GO:0005634">
    <property type="term" value="C:nucleus"/>
    <property type="evidence" value="ECO:0007669"/>
    <property type="project" value="UniProtKB-SubCell"/>
</dbReference>
<dbReference type="EMBL" id="MTKT01003207">
    <property type="protein sequence ID" value="OWM76351.1"/>
    <property type="molecule type" value="Genomic_DNA"/>
</dbReference>
<dbReference type="PROSITE" id="PS51005">
    <property type="entry name" value="NAC"/>
    <property type="match status" value="1"/>
</dbReference>
<dbReference type="InterPro" id="IPR003441">
    <property type="entry name" value="NAC-dom"/>
</dbReference>
<reference evidence="8" key="1">
    <citation type="journal article" date="2017" name="Plant J.">
        <title>The pomegranate (Punica granatum L.) genome and the genomics of punicalagin biosynthesis.</title>
        <authorList>
            <person name="Qin G."/>
            <person name="Xu C."/>
            <person name="Ming R."/>
            <person name="Tang H."/>
            <person name="Guyot R."/>
            <person name="Kramer E.M."/>
            <person name="Hu Y."/>
            <person name="Yi X."/>
            <person name="Qi Y."/>
            <person name="Xu X."/>
            <person name="Gao Z."/>
            <person name="Pan H."/>
            <person name="Jian J."/>
            <person name="Tian Y."/>
            <person name="Yue Z."/>
            <person name="Xu Y."/>
        </authorList>
    </citation>
    <scope>NUCLEOTIDE SEQUENCE [LARGE SCALE GENOMIC DNA]</scope>
    <source>
        <strain evidence="8">cv. Dabenzi</strain>
    </source>
</reference>
<dbReference type="Proteomes" id="UP000515151">
    <property type="component" value="Chromosome 6"/>
</dbReference>
<evidence type="ECO:0000256" key="5">
    <source>
        <dbReference type="ARBA" id="ARBA00023242"/>
    </source>
</evidence>
<evidence type="ECO:0000313" key="9">
    <source>
        <dbReference type="Proteomes" id="UP000515151"/>
    </source>
</evidence>
<protein>
    <submittedName>
        <fullName evidence="10">NAC domain-containing protein 2-like</fullName>
    </submittedName>
</protein>
<dbReference type="PANTHER" id="PTHR31744:SF233">
    <property type="entry name" value="NAC DOMAIN-CONTAINING PROTEIN 72-LIKE"/>
    <property type="match status" value="1"/>
</dbReference>
<dbReference type="FunFam" id="2.170.150.80:FF:000004">
    <property type="entry name" value="NAC transcription factor"/>
    <property type="match status" value="1"/>
</dbReference>
<name>A0A218WVT7_PUNGR</name>
<evidence type="ECO:0000259" key="6">
    <source>
        <dbReference type="PROSITE" id="PS51005"/>
    </source>
</evidence>
<keyword evidence="9" id="KW-1185">Reference proteome</keyword>
<reference evidence="10" key="4">
    <citation type="submission" date="2025-04" db="UniProtKB">
        <authorList>
            <consortium name="RefSeq"/>
        </authorList>
    </citation>
    <scope>IDENTIFICATION</scope>
    <source>
        <tissue evidence="10">Leaf</tissue>
    </source>
</reference>
<evidence type="ECO:0000256" key="3">
    <source>
        <dbReference type="ARBA" id="ARBA00023125"/>
    </source>
</evidence>
<dbReference type="Proteomes" id="UP000197138">
    <property type="component" value="Unassembled WGS sequence"/>
</dbReference>
<dbReference type="InterPro" id="IPR036093">
    <property type="entry name" value="NAC_dom_sf"/>
</dbReference>
<evidence type="ECO:0000313" key="10">
    <source>
        <dbReference type="RefSeq" id="XP_031402403.1"/>
    </source>
</evidence>
<dbReference type="Gene3D" id="2.170.150.80">
    <property type="entry name" value="NAC domain"/>
    <property type="match status" value="1"/>
</dbReference>